<accession>A0A1Y0B9M7</accession>
<evidence type="ECO:0000256" key="6">
    <source>
        <dbReference type="ARBA" id="ARBA00023136"/>
    </source>
</evidence>
<comment type="similarity">
    <text evidence="2">Belongs to the major facilitator superfamily. TCR/Tet family.</text>
</comment>
<evidence type="ECO:0000256" key="4">
    <source>
        <dbReference type="ARBA" id="ARBA00022692"/>
    </source>
</evidence>
<evidence type="ECO:0000256" key="2">
    <source>
        <dbReference type="ARBA" id="ARBA00007520"/>
    </source>
</evidence>
<feature type="transmembrane region" description="Helical" evidence="9">
    <location>
        <begin position="437"/>
        <end position="460"/>
    </location>
</feature>
<dbReference type="GO" id="GO:0022857">
    <property type="term" value="F:transmembrane transporter activity"/>
    <property type="evidence" value="ECO:0007669"/>
    <property type="project" value="InterPro"/>
</dbReference>
<comment type="subcellular location">
    <subcellularLocation>
        <location evidence="1">Membrane</location>
        <topology evidence="1">Multi-pass membrane protein</topology>
    </subcellularLocation>
</comment>
<proteinExistence type="inferred from homology"/>
<keyword evidence="7" id="KW-0325">Glycoprotein</keyword>
<dbReference type="InterPro" id="IPR020846">
    <property type="entry name" value="MFS_dom"/>
</dbReference>
<feature type="transmembrane region" description="Helical" evidence="9">
    <location>
        <begin position="89"/>
        <end position="107"/>
    </location>
</feature>
<feature type="transmembrane region" description="Helical" evidence="9">
    <location>
        <begin position="404"/>
        <end position="425"/>
    </location>
</feature>
<protein>
    <submittedName>
        <fullName evidence="11">Putative Major Facilitator Superfamily transporter</fullName>
    </submittedName>
</protein>
<keyword evidence="6 9" id="KW-0472">Membrane</keyword>
<feature type="transmembrane region" description="Helical" evidence="9">
    <location>
        <begin position="208"/>
        <end position="227"/>
    </location>
</feature>
<evidence type="ECO:0000313" key="11">
    <source>
        <dbReference type="EMBL" id="ART35002.1"/>
    </source>
</evidence>
<sequence>MSEESTLAGPSVPYTEKPADAPDSASQRQNPTDTGKESVDEASPRNIHGWKWAVAYAAMLSTTFLFALDNTIVANIQPSIINDFGHLELISWIGTGFALGTMFILLWGKIYGVFNIKWVYIFNILLFEVGSAICGAAPNIQVLIIGRIIAGIGGSGMYSGTLTYVSVLSNQKEKPAYLAGSTVIWGIGSVLGPVVGGAFAASSASWRWGFYINLPIGAVFAPVYLLLFPSADPNPTLSLAGKFRLVDWINAVIFLAGSACLTVALTFGGVVYSFRSGTIIALWTVTGVLLVAFIVLLKLHPLVAKENRLYPLHFFKQMTLINMQLQVFLSSGIILAMTYYVPLYFQFIKGDGALEAGVRLLPLIMFMVAVSMLNGFLMPKFGLIPFWYVGGNTIDETTSNAQLYGYNVLVGAGTGCYIVAGFAIVQSLVPVQEIANAVGAMTISQDLGMVLFLAICGSLFHNVAVDKVRTALPSASEDDIGNLIAGTSSAAFQALSEADKDLVIPQIASAMKSIWAFFMAAAALSFVCSWPLFKSQKTKLGGQTVKSSAIV</sequence>
<dbReference type="InterPro" id="IPR011701">
    <property type="entry name" value="MFS"/>
</dbReference>
<feature type="transmembrane region" description="Helical" evidence="9">
    <location>
        <begin position="144"/>
        <end position="165"/>
    </location>
</feature>
<dbReference type="EMBL" id="KY582474">
    <property type="protein sequence ID" value="ART35002.1"/>
    <property type="molecule type" value="Genomic_DNA"/>
</dbReference>
<dbReference type="AlphaFoldDB" id="A0A1Y0B9M7"/>
<dbReference type="Pfam" id="PF07690">
    <property type="entry name" value="MFS_1"/>
    <property type="match status" value="1"/>
</dbReference>
<evidence type="ECO:0000256" key="9">
    <source>
        <dbReference type="SAM" id="Phobius"/>
    </source>
</evidence>
<feature type="transmembrane region" description="Helical" evidence="9">
    <location>
        <begin position="248"/>
        <end position="274"/>
    </location>
</feature>
<feature type="transmembrane region" description="Helical" evidence="9">
    <location>
        <begin position="53"/>
        <end position="77"/>
    </location>
</feature>
<feature type="domain" description="Major facilitator superfamily (MFS) profile" evidence="10">
    <location>
        <begin position="55"/>
        <end position="537"/>
    </location>
</feature>
<dbReference type="FunFam" id="1.20.1250.20:FF:000429">
    <property type="entry name" value="MFS drug efflux transporter, putative"/>
    <property type="match status" value="1"/>
</dbReference>
<evidence type="ECO:0000256" key="3">
    <source>
        <dbReference type="ARBA" id="ARBA00022448"/>
    </source>
</evidence>
<feature type="transmembrane region" description="Helical" evidence="9">
    <location>
        <begin position="177"/>
        <end position="202"/>
    </location>
</feature>
<feature type="compositionally biased region" description="Polar residues" evidence="8">
    <location>
        <begin position="24"/>
        <end position="33"/>
    </location>
</feature>
<keyword evidence="5 9" id="KW-1133">Transmembrane helix</keyword>
<evidence type="ECO:0000256" key="1">
    <source>
        <dbReference type="ARBA" id="ARBA00004141"/>
    </source>
</evidence>
<evidence type="ECO:0000259" key="10">
    <source>
        <dbReference type="PROSITE" id="PS50850"/>
    </source>
</evidence>
<dbReference type="PROSITE" id="PS50850">
    <property type="entry name" value="MFS"/>
    <property type="match status" value="1"/>
</dbReference>
<feature type="transmembrane region" description="Helical" evidence="9">
    <location>
        <begin position="119"/>
        <end position="138"/>
    </location>
</feature>
<feature type="transmembrane region" description="Helical" evidence="9">
    <location>
        <begin position="360"/>
        <end position="383"/>
    </location>
</feature>
<feature type="region of interest" description="Disordered" evidence="8">
    <location>
        <begin position="1"/>
        <end position="42"/>
    </location>
</feature>
<feature type="transmembrane region" description="Helical" evidence="9">
    <location>
        <begin position="514"/>
        <end position="533"/>
    </location>
</feature>
<dbReference type="Gene3D" id="1.20.1250.20">
    <property type="entry name" value="MFS general substrate transporter like domains"/>
    <property type="match status" value="2"/>
</dbReference>
<feature type="transmembrane region" description="Helical" evidence="9">
    <location>
        <begin position="320"/>
        <end position="340"/>
    </location>
</feature>
<evidence type="ECO:0000256" key="7">
    <source>
        <dbReference type="ARBA" id="ARBA00023180"/>
    </source>
</evidence>
<dbReference type="InterPro" id="IPR036259">
    <property type="entry name" value="MFS_trans_sf"/>
</dbReference>
<gene>
    <name evidence="11" type="primary">DEP3</name>
</gene>
<dbReference type="PANTHER" id="PTHR23501">
    <property type="entry name" value="MAJOR FACILITATOR SUPERFAMILY"/>
    <property type="match status" value="1"/>
</dbReference>
<dbReference type="GO" id="GO:0005886">
    <property type="term" value="C:plasma membrane"/>
    <property type="evidence" value="ECO:0007669"/>
    <property type="project" value="TreeGrafter"/>
</dbReference>
<dbReference type="PANTHER" id="PTHR23501:SF12">
    <property type="entry name" value="MAJOR FACILITATOR SUPERFAMILY (MFS) PROFILE DOMAIN-CONTAINING PROTEIN-RELATED"/>
    <property type="match status" value="1"/>
</dbReference>
<keyword evidence="4 9" id="KW-0812">Transmembrane</keyword>
<feature type="transmembrane region" description="Helical" evidence="9">
    <location>
        <begin position="280"/>
        <end position="299"/>
    </location>
</feature>
<keyword evidence="3" id="KW-0813">Transport</keyword>
<evidence type="ECO:0000256" key="5">
    <source>
        <dbReference type="ARBA" id="ARBA00022989"/>
    </source>
</evidence>
<evidence type="ECO:0000256" key="8">
    <source>
        <dbReference type="SAM" id="MobiDB-lite"/>
    </source>
</evidence>
<dbReference type="SUPFAM" id="SSF103473">
    <property type="entry name" value="MFS general substrate transporter"/>
    <property type="match status" value="1"/>
</dbReference>
<name>A0A1Y0B9M7_9HYPO</name>
<reference evidence="11" key="1">
    <citation type="journal article" date="2017" name="Mol. Biol. Evol.">
        <title>Differential retention of gene functions in a secondary metabolite cluster.</title>
        <authorList>
            <person name="Reynolds H."/>
            <person name="Slot J.C."/>
            <person name="Divon H.H."/>
            <person name="Lysoe E."/>
            <person name="Proctor R.H."/>
            <person name="Brown D.W."/>
        </authorList>
    </citation>
    <scope>NUCLEOTIDE SEQUENCE</scope>
    <source>
        <strain evidence="11">NRRL 25410</strain>
    </source>
</reference>
<organism evidence="11">
    <name type="scientific">Fusarium aywerte</name>
    <dbReference type="NCBI Taxonomy" id="427292"/>
    <lineage>
        <taxon>Eukaryota</taxon>
        <taxon>Fungi</taxon>
        <taxon>Dikarya</taxon>
        <taxon>Ascomycota</taxon>
        <taxon>Pezizomycotina</taxon>
        <taxon>Sordariomycetes</taxon>
        <taxon>Hypocreomycetidae</taxon>
        <taxon>Hypocreales</taxon>
        <taxon>Nectriaceae</taxon>
        <taxon>Fusarium</taxon>
        <taxon>Fusarium chlamydosporum species complex</taxon>
    </lineage>
</organism>